<evidence type="ECO:0000256" key="7">
    <source>
        <dbReference type="SAM" id="MobiDB-lite"/>
    </source>
</evidence>
<evidence type="ECO:0000256" key="5">
    <source>
        <dbReference type="ARBA" id="ARBA00022777"/>
    </source>
</evidence>
<evidence type="ECO:0000256" key="6">
    <source>
        <dbReference type="ARBA" id="ARBA00022840"/>
    </source>
</evidence>
<dbReference type="InParanoid" id="D7G169"/>
<feature type="domain" description="Pyridoxamine kinase/Phosphomethylpyrimidine kinase" evidence="8">
    <location>
        <begin position="83"/>
        <end position="191"/>
    </location>
</feature>
<gene>
    <name evidence="9" type="ORF">Esi_0438_0007</name>
</gene>
<dbReference type="GO" id="GO:0009443">
    <property type="term" value="P:pyridoxal 5'-phosphate salvage"/>
    <property type="evidence" value="ECO:0007669"/>
    <property type="project" value="InterPro"/>
</dbReference>
<feature type="compositionally biased region" description="Gly residues" evidence="7">
    <location>
        <begin position="192"/>
        <end position="215"/>
    </location>
</feature>
<dbReference type="GO" id="GO:0008478">
    <property type="term" value="F:pyridoxal kinase activity"/>
    <property type="evidence" value="ECO:0007669"/>
    <property type="project" value="UniProtKB-EC"/>
</dbReference>
<keyword evidence="6" id="KW-0067">ATP-binding</keyword>
<evidence type="ECO:0000256" key="3">
    <source>
        <dbReference type="ARBA" id="ARBA00022679"/>
    </source>
</evidence>
<keyword evidence="3" id="KW-0808">Transferase</keyword>
<name>D7G169_ECTSI</name>
<dbReference type="Gene3D" id="3.40.1190.20">
    <property type="match status" value="2"/>
</dbReference>
<reference evidence="9 10" key="1">
    <citation type="journal article" date="2010" name="Nature">
        <title>The Ectocarpus genome and the independent evolution of multicellularity in brown algae.</title>
        <authorList>
            <person name="Cock J.M."/>
            <person name="Sterck L."/>
            <person name="Rouze P."/>
            <person name="Scornet D."/>
            <person name="Allen A.E."/>
            <person name="Amoutzias G."/>
            <person name="Anthouard V."/>
            <person name="Artiguenave F."/>
            <person name="Aury J.M."/>
            <person name="Badger J.H."/>
            <person name="Beszteri B."/>
            <person name="Billiau K."/>
            <person name="Bonnet E."/>
            <person name="Bothwell J.H."/>
            <person name="Bowler C."/>
            <person name="Boyen C."/>
            <person name="Brownlee C."/>
            <person name="Carrano C.J."/>
            <person name="Charrier B."/>
            <person name="Cho G.Y."/>
            <person name="Coelho S.M."/>
            <person name="Collen J."/>
            <person name="Corre E."/>
            <person name="Da Silva C."/>
            <person name="Delage L."/>
            <person name="Delaroque N."/>
            <person name="Dittami S.M."/>
            <person name="Doulbeau S."/>
            <person name="Elias M."/>
            <person name="Farnham G."/>
            <person name="Gachon C.M."/>
            <person name="Gschloessl B."/>
            <person name="Heesch S."/>
            <person name="Jabbari K."/>
            <person name="Jubin C."/>
            <person name="Kawai H."/>
            <person name="Kimura K."/>
            <person name="Kloareg B."/>
            <person name="Kupper F.C."/>
            <person name="Lang D."/>
            <person name="Le Bail A."/>
            <person name="Leblanc C."/>
            <person name="Lerouge P."/>
            <person name="Lohr M."/>
            <person name="Lopez P.J."/>
            <person name="Martens C."/>
            <person name="Maumus F."/>
            <person name="Michel G."/>
            <person name="Miranda-Saavedra D."/>
            <person name="Morales J."/>
            <person name="Moreau H."/>
            <person name="Motomura T."/>
            <person name="Nagasato C."/>
            <person name="Napoli C.A."/>
            <person name="Nelson D.R."/>
            <person name="Nyvall-Collen P."/>
            <person name="Peters A.F."/>
            <person name="Pommier C."/>
            <person name="Potin P."/>
            <person name="Poulain J."/>
            <person name="Quesneville H."/>
            <person name="Read B."/>
            <person name="Rensing S.A."/>
            <person name="Ritter A."/>
            <person name="Rousvoal S."/>
            <person name="Samanta M."/>
            <person name="Samson G."/>
            <person name="Schroeder D.C."/>
            <person name="Segurens B."/>
            <person name="Strittmatter M."/>
            <person name="Tonon T."/>
            <person name="Tregear J.W."/>
            <person name="Valentin K."/>
            <person name="von Dassow P."/>
            <person name="Yamagishi T."/>
            <person name="Van de Peer Y."/>
            <person name="Wincker P."/>
        </authorList>
    </citation>
    <scope>NUCLEOTIDE SEQUENCE [LARGE SCALE GENOMIC DNA]</scope>
    <source>
        <strain evidence="10">Ec32 / CCAP1310/4</strain>
    </source>
</reference>
<evidence type="ECO:0000313" key="9">
    <source>
        <dbReference type="EMBL" id="CBJ33179.1"/>
    </source>
</evidence>
<dbReference type="AlphaFoldDB" id="D7G169"/>
<feature type="compositionally biased region" description="Pro residues" evidence="7">
    <location>
        <begin position="248"/>
        <end position="259"/>
    </location>
</feature>
<comment type="similarity">
    <text evidence="1">Belongs to the pyridoxine kinase family.</text>
</comment>
<evidence type="ECO:0000313" key="10">
    <source>
        <dbReference type="Proteomes" id="UP000002630"/>
    </source>
</evidence>
<dbReference type="EMBL" id="FN649760">
    <property type="protein sequence ID" value="CBJ33179.1"/>
    <property type="molecule type" value="Genomic_DNA"/>
</dbReference>
<dbReference type="InterPro" id="IPR004625">
    <property type="entry name" value="PyrdxlKinase"/>
</dbReference>
<dbReference type="InterPro" id="IPR029056">
    <property type="entry name" value="Ribokinase-like"/>
</dbReference>
<evidence type="ECO:0000259" key="8">
    <source>
        <dbReference type="Pfam" id="PF08543"/>
    </source>
</evidence>
<dbReference type="GO" id="GO:0005524">
    <property type="term" value="F:ATP binding"/>
    <property type="evidence" value="ECO:0007669"/>
    <property type="project" value="UniProtKB-KW"/>
</dbReference>
<dbReference type="CDD" id="cd01173">
    <property type="entry name" value="pyridoxal_pyridoxamine_kinase"/>
    <property type="match status" value="1"/>
</dbReference>
<dbReference type="PANTHER" id="PTHR10534">
    <property type="entry name" value="PYRIDOXAL KINASE"/>
    <property type="match status" value="1"/>
</dbReference>
<protein>
    <recommendedName>
        <fullName evidence="2">pyridoxal kinase</fullName>
        <ecNumber evidence="2">2.7.1.35</ecNumber>
    </recommendedName>
</protein>
<dbReference type="SUPFAM" id="SSF53613">
    <property type="entry name" value="Ribokinase-like"/>
    <property type="match status" value="1"/>
</dbReference>
<proteinExistence type="inferred from homology"/>
<sequence length="463" mass="44721">MASGGRVLSIQSHVVRGYVGNKCSVFPLQLLGFDVDPVNSVQFSNHTGYAGFEGTVLQGEELSRLLQGLESNNLLRGYTHVLTGYVGSPSFLHAVLDVHRRLKEANPALLFICDPVLGDDGRLYVPAENVDIYREEVLPLATMITPNQFEAELLSGVTILTEEDAVRACTALHARGPDTVVITSSRLAGSSSSGGGVPAVGGGGAGGGGGGGGSGDDIVLVASTRRRPRRSPSETPSFPSSSSNSSAIPPPPPPPPPPSAEITGHDEVGGGGGGGQGPAASGGDSGGGGGAPRNSRGQAAAVAGNNGGDAGGGGGGGGGGGLGGDGGGGAEAAGGGVGNRAASGGGGGDGAGGGGGGDGGAGGGGHVDGAEAGAGAGEAGAGAGAGEFTGTGDLAAALLLAWTRRLPGDLAGALERVAGTMRAVLRRTHAQGSGELLLVQSKEDIERPPLELRATVIAHATGQ</sequence>
<dbReference type="eggNOG" id="KOG2599">
    <property type="taxonomic scope" value="Eukaryota"/>
</dbReference>
<dbReference type="OrthoDB" id="3689at2759"/>
<keyword evidence="5" id="KW-0418">Kinase</keyword>
<feature type="region of interest" description="Disordered" evidence="7">
    <location>
        <begin position="185"/>
        <end position="306"/>
    </location>
</feature>
<dbReference type="GO" id="GO:0005829">
    <property type="term" value="C:cytosol"/>
    <property type="evidence" value="ECO:0007669"/>
    <property type="project" value="TreeGrafter"/>
</dbReference>
<accession>D7G169</accession>
<evidence type="ECO:0000256" key="4">
    <source>
        <dbReference type="ARBA" id="ARBA00022741"/>
    </source>
</evidence>
<evidence type="ECO:0000256" key="2">
    <source>
        <dbReference type="ARBA" id="ARBA00012104"/>
    </source>
</evidence>
<dbReference type="InterPro" id="IPR013749">
    <property type="entry name" value="PM/HMP-P_kinase-1"/>
</dbReference>
<dbReference type="EC" id="2.7.1.35" evidence="2"/>
<dbReference type="PANTHER" id="PTHR10534:SF2">
    <property type="entry name" value="PYRIDOXAL KINASE"/>
    <property type="match status" value="1"/>
</dbReference>
<dbReference type="Pfam" id="PF08543">
    <property type="entry name" value="Phos_pyr_kin"/>
    <property type="match status" value="1"/>
</dbReference>
<keyword evidence="10" id="KW-1185">Reference proteome</keyword>
<dbReference type="Proteomes" id="UP000002630">
    <property type="component" value="Unassembled WGS sequence"/>
</dbReference>
<dbReference type="STRING" id="2880.D7G169"/>
<dbReference type="NCBIfam" id="TIGR00687">
    <property type="entry name" value="pyridox_kin"/>
    <property type="match status" value="1"/>
</dbReference>
<organism evidence="9 10">
    <name type="scientific">Ectocarpus siliculosus</name>
    <name type="common">Brown alga</name>
    <name type="synonym">Conferva siliculosa</name>
    <dbReference type="NCBI Taxonomy" id="2880"/>
    <lineage>
        <taxon>Eukaryota</taxon>
        <taxon>Sar</taxon>
        <taxon>Stramenopiles</taxon>
        <taxon>Ochrophyta</taxon>
        <taxon>PX clade</taxon>
        <taxon>Phaeophyceae</taxon>
        <taxon>Ectocarpales</taxon>
        <taxon>Ectocarpaceae</taxon>
        <taxon>Ectocarpus</taxon>
    </lineage>
</organism>
<feature type="compositionally biased region" description="Low complexity" evidence="7">
    <location>
        <begin position="233"/>
        <end position="247"/>
    </location>
</feature>
<dbReference type="PRINTS" id="PR01228">
    <property type="entry name" value="EGGSHELL"/>
</dbReference>
<evidence type="ECO:0000256" key="1">
    <source>
        <dbReference type="ARBA" id="ARBA00008805"/>
    </source>
</evidence>
<keyword evidence="4" id="KW-0547">Nucleotide-binding</keyword>